<feature type="region of interest" description="Disordered" evidence="2">
    <location>
        <begin position="1"/>
        <end position="28"/>
    </location>
</feature>
<keyword evidence="4" id="KW-1185">Reference proteome</keyword>
<dbReference type="EMBL" id="JBAMMX010000015">
    <property type="protein sequence ID" value="KAK6925578.1"/>
    <property type="molecule type" value="Genomic_DNA"/>
</dbReference>
<reference evidence="3 4" key="1">
    <citation type="submission" date="2023-12" db="EMBL/GenBank/DDBJ databases">
        <title>A high-quality genome assembly for Dillenia turbinata (Dilleniales).</title>
        <authorList>
            <person name="Chanderbali A."/>
        </authorList>
    </citation>
    <scope>NUCLEOTIDE SEQUENCE [LARGE SCALE GENOMIC DNA]</scope>
    <source>
        <strain evidence="3">LSX21</strain>
        <tissue evidence="3">Leaf</tissue>
    </source>
</reference>
<proteinExistence type="predicted"/>
<comment type="caution">
    <text evidence="3">The sequence shown here is derived from an EMBL/GenBank/DDBJ whole genome shotgun (WGS) entry which is preliminary data.</text>
</comment>
<dbReference type="AlphaFoldDB" id="A0AAN8Z9N0"/>
<evidence type="ECO:0000256" key="2">
    <source>
        <dbReference type="SAM" id="MobiDB-lite"/>
    </source>
</evidence>
<dbReference type="Proteomes" id="UP001370490">
    <property type="component" value="Unassembled WGS sequence"/>
</dbReference>
<keyword evidence="1" id="KW-0175">Coiled coil</keyword>
<feature type="non-terminal residue" evidence="3">
    <location>
        <position position="102"/>
    </location>
</feature>
<evidence type="ECO:0000313" key="4">
    <source>
        <dbReference type="Proteomes" id="UP001370490"/>
    </source>
</evidence>
<name>A0AAN8Z9N0_9MAGN</name>
<organism evidence="3 4">
    <name type="scientific">Dillenia turbinata</name>
    <dbReference type="NCBI Taxonomy" id="194707"/>
    <lineage>
        <taxon>Eukaryota</taxon>
        <taxon>Viridiplantae</taxon>
        <taxon>Streptophyta</taxon>
        <taxon>Embryophyta</taxon>
        <taxon>Tracheophyta</taxon>
        <taxon>Spermatophyta</taxon>
        <taxon>Magnoliopsida</taxon>
        <taxon>eudicotyledons</taxon>
        <taxon>Gunneridae</taxon>
        <taxon>Pentapetalae</taxon>
        <taxon>Dilleniales</taxon>
        <taxon>Dilleniaceae</taxon>
        <taxon>Dillenia</taxon>
    </lineage>
</organism>
<feature type="coiled-coil region" evidence="1">
    <location>
        <begin position="68"/>
        <end position="102"/>
    </location>
</feature>
<accession>A0AAN8Z9N0</accession>
<sequence>MSASRQAMSPSTFTSNGNTTVSRSQLDNDTLLNSEKAVQELVQQLPVQGIDEHLIEFSEAMRTVAKALRRAAEAKASAQAEAAEWKRKYELERARNLRLEQK</sequence>
<evidence type="ECO:0000256" key="1">
    <source>
        <dbReference type="SAM" id="Coils"/>
    </source>
</evidence>
<protein>
    <submittedName>
        <fullName evidence="3">Uncharacterized protein</fullName>
    </submittedName>
</protein>
<evidence type="ECO:0000313" key="3">
    <source>
        <dbReference type="EMBL" id="KAK6925578.1"/>
    </source>
</evidence>
<gene>
    <name evidence="3" type="ORF">RJ641_007297</name>
</gene>